<dbReference type="Proteomes" id="UP000663193">
    <property type="component" value="Chromosome 8"/>
</dbReference>
<protein>
    <submittedName>
        <fullName evidence="1">Uncharacterized protein</fullName>
    </submittedName>
</protein>
<dbReference type="VEuPathDB" id="FungiDB:JI435_303120"/>
<evidence type="ECO:0000313" key="2">
    <source>
        <dbReference type="Proteomes" id="UP000663193"/>
    </source>
</evidence>
<name>A0A7U2I395_PHANO</name>
<evidence type="ECO:0000313" key="1">
    <source>
        <dbReference type="EMBL" id="QRC98251.1"/>
    </source>
</evidence>
<reference evidence="2" key="1">
    <citation type="journal article" date="2021" name="BMC Genomics">
        <title>Chromosome-level genome assembly and manually-curated proteome of model necrotroph Parastagonospora nodorum Sn15 reveals a genome-wide trove of candidate effector homologs, and redundancy of virulence-related functions within an accessory chromosome.</title>
        <authorList>
            <person name="Bertazzoni S."/>
            <person name="Jones D.A.B."/>
            <person name="Phan H.T."/>
            <person name="Tan K.-C."/>
            <person name="Hane J.K."/>
        </authorList>
    </citation>
    <scope>NUCLEOTIDE SEQUENCE [LARGE SCALE GENOMIC DNA]</scope>
    <source>
        <strain evidence="2">SN15 / ATCC MYA-4574 / FGSC 10173)</strain>
    </source>
</reference>
<dbReference type="EMBL" id="CP069030">
    <property type="protein sequence ID" value="QRC98251.1"/>
    <property type="molecule type" value="Genomic_DNA"/>
</dbReference>
<proteinExistence type="predicted"/>
<dbReference type="AlphaFoldDB" id="A0A7U2I395"/>
<sequence length="104" mass="12212">MFFARRKPDHMKFKHLPVSERAKRFEWIENLGEHSTLKPVRLTESEHGCSGSCSFNIYDIKERDKVLAPEKVEIPQVVRERLRAAGLEVEVRALDYRKLNARYG</sequence>
<gene>
    <name evidence="1" type="ORF">JI435_303120</name>
</gene>
<keyword evidence="2" id="KW-1185">Reference proteome</keyword>
<organism evidence="1 2">
    <name type="scientific">Phaeosphaeria nodorum (strain SN15 / ATCC MYA-4574 / FGSC 10173)</name>
    <name type="common">Glume blotch fungus</name>
    <name type="synonym">Parastagonospora nodorum</name>
    <dbReference type="NCBI Taxonomy" id="321614"/>
    <lineage>
        <taxon>Eukaryota</taxon>
        <taxon>Fungi</taxon>
        <taxon>Dikarya</taxon>
        <taxon>Ascomycota</taxon>
        <taxon>Pezizomycotina</taxon>
        <taxon>Dothideomycetes</taxon>
        <taxon>Pleosporomycetidae</taxon>
        <taxon>Pleosporales</taxon>
        <taxon>Pleosporineae</taxon>
        <taxon>Phaeosphaeriaceae</taxon>
        <taxon>Parastagonospora</taxon>
    </lineage>
</organism>
<accession>A0A7U2I395</accession>